<sequence>MSTIGAAEILIGLLMLGVVLFIPAVVIAILIVLIRMMRKM</sequence>
<reference evidence="2 3" key="1">
    <citation type="submission" date="2012-05" db="EMBL/GenBank/DDBJ databases">
        <authorList>
            <person name="Weinstock G."/>
            <person name="Sodergren E."/>
            <person name="Lobos E.A."/>
            <person name="Fulton L."/>
            <person name="Fulton R."/>
            <person name="Courtney L."/>
            <person name="Fronick C."/>
            <person name="O'Laughlin M."/>
            <person name="Godfrey J."/>
            <person name="Wilson R.M."/>
            <person name="Miner T."/>
            <person name="Farmer C."/>
            <person name="Delehaunty K."/>
            <person name="Cordes M."/>
            <person name="Minx P."/>
            <person name="Tomlinson C."/>
            <person name="Chen J."/>
            <person name="Wollam A."/>
            <person name="Pepin K.H."/>
            <person name="Bhonagiri V."/>
            <person name="Zhang X."/>
            <person name="Suruliraj S."/>
            <person name="Warren W."/>
            <person name="Mitreva M."/>
            <person name="Mardis E.R."/>
            <person name="Wilson R.K."/>
        </authorList>
    </citation>
    <scope>NUCLEOTIDE SEQUENCE [LARGE SCALE GENOMIC DNA]</scope>
    <source>
        <strain evidence="2 3">F0235</strain>
    </source>
</reference>
<dbReference type="RefSeq" id="WP_006063686.1">
    <property type="nucleotide sequence ID" value="NZ_KB290831.1"/>
</dbReference>
<proteinExistence type="predicted"/>
<keyword evidence="1" id="KW-1133">Transmembrane helix</keyword>
<name>L1MG72_9CORY</name>
<comment type="caution">
    <text evidence="2">The sequence shown here is derived from an EMBL/GenBank/DDBJ whole genome shotgun (WGS) entry which is preliminary data.</text>
</comment>
<evidence type="ECO:0000313" key="3">
    <source>
        <dbReference type="Proteomes" id="UP000010445"/>
    </source>
</evidence>
<dbReference type="EMBL" id="AMEM01000018">
    <property type="protein sequence ID" value="EKX90242.1"/>
    <property type="molecule type" value="Genomic_DNA"/>
</dbReference>
<evidence type="ECO:0000313" key="2">
    <source>
        <dbReference type="EMBL" id="EKX90242.1"/>
    </source>
</evidence>
<keyword evidence="3" id="KW-1185">Reference proteome</keyword>
<protein>
    <submittedName>
        <fullName evidence="2">Uncharacterized protein</fullName>
    </submittedName>
</protein>
<dbReference type="HOGENOM" id="CLU_3288128_0_0_11"/>
<accession>L1MG72</accession>
<dbReference type="PATRIC" id="fig|1035195.3.peg.1312"/>
<keyword evidence="1" id="KW-0472">Membrane</keyword>
<feature type="transmembrane region" description="Helical" evidence="1">
    <location>
        <begin position="6"/>
        <end position="34"/>
    </location>
</feature>
<evidence type="ECO:0000256" key="1">
    <source>
        <dbReference type="SAM" id="Phobius"/>
    </source>
</evidence>
<keyword evidence="1" id="KW-0812">Transmembrane</keyword>
<dbReference type="AlphaFoldDB" id="L1MG72"/>
<organism evidence="2 3">
    <name type="scientific">Corynebacterium durum F0235</name>
    <dbReference type="NCBI Taxonomy" id="1035195"/>
    <lineage>
        <taxon>Bacteria</taxon>
        <taxon>Bacillati</taxon>
        <taxon>Actinomycetota</taxon>
        <taxon>Actinomycetes</taxon>
        <taxon>Mycobacteriales</taxon>
        <taxon>Corynebacteriaceae</taxon>
        <taxon>Corynebacterium</taxon>
    </lineage>
</organism>
<dbReference type="Proteomes" id="UP000010445">
    <property type="component" value="Unassembled WGS sequence"/>
</dbReference>
<gene>
    <name evidence="2" type="ORF">HMPREF9997_01457</name>
</gene>
<dbReference type="STRING" id="1035195.HMPREF9997_01457"/>